<dbReference type="InterPro" id="IPR029058">
    <property type="entry name" value="AB_hydrolase_fold"/>
</dbReference>
<dbReference type="EMBL" id="MU003700">
    <property type="protein sequence ID" value="KAF2810563.1"/>
    <property type="molecule type" value="Genomic_DNA"/>
</dbReference>
<evidence type="ECO:0000256" key="1">
    <source>
        <dbReference type="SAM" id="MobiDB-lite"/>
    </source>
</evidence>
<dbReference type="Pfam" id="PF25000">
    <property type="entry name" value="DUF7779"/>
    <property type="match status" value="1"/>
</dbReference>
<dbReference type="SUPFAM" id="SSF52540">
    <property type="entry name" value="P-loop containing nucleoside triphosphate hydrolases"/>
    <property type="match status" value="1"/>
</dbReference>
<dbReference type="SMART" id="SM00028">
    <property type="entry name" value="TPR"/>
    <property type="match status" value="2"/>
</dbReference>
<dbReference type="SUPFAM" id="SSF48452">
    <property type="entry name" value="TPR-like"/>
    <property type="match status" value="1"/>
</dbReference>
<dbReference type="AlphaFoldDB" id="A0A6A6YPS9"/>
<dbReference type="Gene3D" id="3.40.50.300">
    <property type="entry name" value="P-loop containing nucleotide triphosphate hydrolases"/>
    <property type="match status" value="1"/>
</dbReference>
<dbReference type="GeneID" id="54456384"/>
<dbReference type="Pfam" id="PF00931">
    <property type="entry name" value="NB-ARC"/>
    <property type="match status" value="1"/>
</dbReference>
<dbReference type="InterPro" id="IPR056681">
    <property type="entry name" value="DUF7779"/>
</dbReference>
<evidence type="ECO:0000259" key="2">
    <source>
        <dbReference type="Pfam" id="PF00931"/>
    </source>
</evidence>
<dbReference type="InterPro" id="IPR019734">
    <property type="entry name" value="TPR_rpt"/>
</dbReference>
<proteinExistence type="predicted"/>
<gene>
    <name evidence="4 6" type="ORF">BDZ99DRAFT_386857</name>
</gene>
<evidence type="ECO:0000313" key="6">
    <source>
        <dbReference type="RefSeq" id="XP_033577527.1"/>
    </source>
</evidence>
<keyword evidence="5" id="KW-1185">Reference proteome</keyword>
<dbReference type="InterPro" id="IPR002182">
    <property type="entry name" value="NB-ARC"/>
</dbReference>
<feature type="non-terminal residue" evidence="4">
    <location>
        <position position="1"/>
    </location>
</feature>
<evidence type="ECO:0008006" key="7">
    <source>
        <dbReference type="Google" id="ProtNLM"/>
    </source>
</evidence>
<dbReference type="RefSeq" id="XP_033577527.1">
    <property type="nucleotide sequence ID" value="XM_033715491.1"/>
</dbReference>
<organism evidence="4">
    <name type="scientific">Mytilinidion resinicola</name>
    <dbReference type="NCBI Taxonomy" id="574789"/>
    <lineage>
        <taxon>Eukaryota</taxon>
        <taxon>Fungi</taxon>
        <taxon>Dikarya</taxon>
        <taxon>Ascomycota</taxon>
        <taxon>Pezizomycotina</taxon>
        <taxon>Dothideomycetes</taxon>
        <taxon>Pleosporomycetidae</taxon>
        <taxon>Mytilinidiales</taxon>
        <taxon>Mytilinidiaceae</taxon>
        <taxon>Mytilinidion</taxon>
    </lineage>
</organism>
<dbReference type="InterPro" id="IPR011990">
    <property type="entry name" value="TPR-like_helical_dom_sf"/>
</dbReference>
<dbReference type="InterPro" id="IPR027417">
    <property type="entry name" value="P-loop_NTPase"/>
</dbReference>
<dbReference type="PANTHER" id="PTHR35205">
    <property type="entry name" value="NB-ARC AND TPR DOMAIN PROTEIN"/>
    <property type="match status" value="1"/>
</dbReference>
<dbReference type="SUPFAM" id="SSF53474">
    <property type="entry name" value="alpha/beta-Hydrolases"/>
    <property type="match status" value="1"/>
</dbReference>
<evidence type="ECO:0000313" key="5">
    <source>
        <dbReference type="Proteomes" id="UP000504636"/>
    </source>
</evidence>
<dbReference type="OrthoDB" id="6161812at2759"/>
<accession>A0A6A6YPS9</accession>
<reference evidence="4 6" key="1">
    <citation type="journal article" date="2020" name="Stud. Mycol.">
        <title>101 Dothideomycetes genomes: a test case for predicting lifestyles and emergence of pathogens.</title>
        <authorList>
            <person name="Haridas S."/>
            <person name="Albert R."/>
            <person name="Binder M."/>
            <person name="Bloem J."/>
            <person name="Labutti K."/>
            <person name="Salamov A."/>
            <person name="Andreopoulos B."/>
            <person name="Baker S."/>
            <person name="Barry K."/>
            <person name="Bills G."/>
            <person name="Bluhm B."/>
            <person name="Cannon C."/>
            <person name="Castanera R."/>
            <person name="Culley D."/>
            <person name="Daum C."/>
            <person name="Ezra D."/>
            <person name="Gonzalez J."/>
            <person name="Henrissat B."/>
            <person name="Kuo A."/>
            <person name="Liang C."/>
            <person name="Lipzen A."/>
            <person name="Lutzoni F."/>
            <person name="Magnuson J."/>
            <person name="Mondo S."/>
            <person name="Nolan M."/>
            <person name="Ohm R."/>
            <person name="Pangilinan J."/>
            <person name="Park H.-J."/>
            <person name="Ramirez L."/>
            <person name="Alfaro M."/>
            <person name="Sun H."/>
            <person name="Tritt A."/>
            <person name="Yoshinaga Y."/>
            <person name="Zwiers L.-H."/>
            <person name="Turgeon B."/>
            <person name="Goodwin S."/>
            <person name="Spatafora J."/>
            <person name="Crous P."/>
            <person name="Grigoriev I."/>
        </authorList>
    </citation>
    <scope>NUCLEOTIDE SEQUENCE</scope>
    <source>
        <strain evidence="4 6">CBS 304.34</strain>
    </source>
</reference>
<feature type="region of interest" description="Disordered" evidence="1">
    <location>
        <begin position="191"/>
        <end position="229"/>
    </location>
</feature>
<evidence type="ECO:0000259" key="3">
    <source>
        <dbReference type="Pfam" id="PF25000"/>
    </source>
</evidence>
<dbReference type="GO" id="GO:0043531">
    <property type="term" value="F:ADP binding"/>
    <property type="evidence" value="ECO:0007669"/>
    <property type="project" value="InterPro"/>
</dbReference>
<dbReference type="Gene3D" id="1.25.40.10">
    <property type="entry name" value="Tetratricopeptide repeat domain"/>
    <property type="match status" value="1"/>
</dbReference>
<protein>
    <recommendedName>
        <fullName evidence="7">NB-ARC domain-containing protein</fullName>
    </recommendedName>
</protein>
<dbReference type="Proteomes" id="UP000504636">
    <property type="component" value="Unplaced"/>
</dbReference>
<feature type="domain" description="NB-ARC" evidence="2">
    <location>
        <begin position="293"/>
        <end position="365"/>
    </location>
</feature>
<reference evidence="6" key="3">
    <citation type="submission" date="2025-04" db="UniProtKB">
        <authorList>
            <consortium name="RefSeq"/>
        </authorList>
    </citation>
    <scope>IDENTIFICATION</scope>
    <source>
        <strain evidence="6">CBS 304.34</strain>
    </source>
</reference>
<name>A0A6A6YPS9_9PEZI</name>
<dbReference type="PANTHER" id="PTHR35205:SF1">
    <property type="entry name" value="ZU5 DOMAIN-CONTAINING PROTEIN"/>
    <property type="match status" value="1"/>
</dbReference>
<feature type="domain" description="DUF7779" evidence="3">
    <location>
        <begin position="522"/>
        <end position="610"/>
    </location>
</feature>
<feature type="compositionally biased region" description="Polar residues" evidence="1">
    <location>
        <begin position="194"/>
        <end position="220"/>
    </location>
</feature>
<evidence type="ECO:0000313" key="4">
    <source>
        <dbReference type="EMBL" id="KAF2810563.1"/>
    </source>
</evidence>
<sequence>QRPLLFICHSLGGLVVKRALSSAYQYQRIYEDVTAGIIFLGTPHLAAERDEKWNLFKLIMRANRKDIAKENMTQDEIASIATVCRRFAALPLNIPILSVYEDKESKVRENLLQAWRSSSKTSIRLVPESLAATNHRNESLFKVDSNHWELCHLEVDGPLFERLAKYFRAFSENAPANVAVAFRYSFQPDKLPPKQSTELRQSSAVEHTPGSASSTDQTTVGREESDINREDHVQVKTGVQLPFSHVAAITRNPEFFGREEVLVEIDRHLLSDVNGKSGVDSKNGPLATPKSFVMSGMGGMGKTEIAIEYTFSRRQNFDAVFWVTADTTRKLADQFLAIAKELGLDRDGDNKLDEIAAREKVKAWLADPTGYYPREDSFKDAPISWFFVLDNADDPDVLYDWIPTHGPGSVLVTSRYPYLKESSYSLNKGLELVSLDVGIAAAMLRKLSKRETVIDTNAASNRIAELLGGLPLAISQMSAVIRRKHLSLLEFEQYYPDNSKNLHSTRINGAMGNYQHTVWTTWAVEQLSPATLALLNILSVLDPDCIPEKVLTKSAKDVSLKDYPSTKGKYFEARAELIHSSLVVRNMATNELRIHRLVQDVVKQRLSQDQLHDMFANAAILLSGVWPYRYRVGERYTAHISRLESLFGPEIREKKYDGTPTSGKLFSSYAWYSYELGLFRLSINFASLARLILSVAKDSNTGSEREVTAWLCDAYAILSVACTMTNTSDSMSEARAWIALLLERIEKWHLPYDAGVLASAYNQVAVSHMKRGETEEAIGSWRQSFEAFKNQEDKPQFSETWPAVNVALVSVFVGRVDEAVEILTPVMEEHENVFGKEDKTTIESGEIWRAMGNIKFSQAQYNDALEYHKLAVTNLKAVLGNKHKFTADAVYALAKDYIVHDEKAKAAAALEDAISAYINITYQKPQIARVFWKKGVLMKGSGNNLEGDTLLEKAMQLRKEFAPEDRRPVEELADKDWDELVFYWSR</sequence>
<reference evidence="6" key="2">
    <citation type="submission" date="2020-04" db="EMBL/GenBank/DDBJ databases">
        <authorList>
            <consortium name="NCBI Genome Project"/>
        </authorList>
    </citation>
    <scope>NUCLEOTIDE SEQUENCE</scope>
    <source>
        <strain evidence="6">CBS 304.34</strain>
    </source>
</reference>